<evidence type="ECO:0000256" key="6">
    <source>
        <dbReference type="ARBA" id="ARBA00023163"/>
    </source>
</evidence>
<keyword evidence="5" id="KW-0010">Activator</keyword>
<gene>
    <name evidence="11" type="ORF">AAHA92_25739</name>
</gene>
<comment type="subcellular location">
    <subcellularLocation>
        <location evidence="1">Nucleus</location>
    </subcellularLocation>
</comment>
<protein>
    <submittedName>
        <fullName evidence="11">Calmodulin-binding protein 60 C-like isoform X1</fullName>
    </submittedName>
</protein>
<evidence type="ECO:0000256" key="1">
    <source>
        <dbReference type="ARBA" id="ARBA00004123"/>
    </source>
</evidence>
<evidence type="ECO:0000256" key="3">
    <source>
        <dbReference type="ARBA" id="ARBA00023015"/>
    </source>
</evidence>
<feature type="domain" description="Calmodulin binding protein C-terminal" evidence="10">
    <location>
        <begin position="282"/>
        <end position="337"/>
    </location>
</feature>
<keyword evidence="12" id="KW-1185">Reference proteome</keyword>
<dbReference type="AlphaFoldDB" id="A0ABD1GBV0"/>
<accession>A0ABD1GBV0</accession>
<name>A0ABD1GBV0_SALDI</name>
<dbReference type="Pfam" id="PF07887">
    <property type="entry name" value="Calmodulin_bind"/>
    <property type="match status" value="1"/>
</dbReference>
<dbReference type="InterPro" id="IPR046829">
    <property type="entry name" value="Calmod_bind_C"/>
</dbReference>
<organism evidence="11 12">
    <name type="scientific">Salvia divinorum</name>
    <name type="common">Maria pastora</name>
    <name type="synonym">Diviner's sage</name>
    <dbReference type="NCBI Taxonomy" id="28513"/>
    <lineage>
        <taxon>Eukaryota</taxon>
        <taxon>Viridiplantae</taxon>
        <taxon>Streptophyta</taxon>
        <taxon>Embryophyta</taxon>
        <taxon>Tracheophyta</taxon>
        <taxon>Spermatophyta</taxon>
        <taxon>Magnoliopsida</taxon>
        <taxon>eudicotyledons</taxon>
        <taxon>Gunneridae</taxon>
        <taxon>Pentapetalae</taxon>
        <taxon>asterids</taxon>
        <taxon>lamiids</taxon>
        <taxon>Lamiales</taxon>
        <taxon>Lamiaceae</taxon>
        <taxon>Nepetoideae</taxon>
        <taxon>Mentheae</taxon>
        <taxon>Salviinae</taxon>
        <taxon>Salvia</taxon>
        <taxon>Salvia subgen. Calosphace</taxon>
    </lineage>
</organism>
<evidence type="ECO:0000313" key="11">
    <source>
        <dbReference type="EMBL" id="KAL1541529.1"/>
    </source>
</evidence>
<dbReference type="InterPro" id="IPR012416">
    <property type="entry name" value="CBP60"/>
</dbReference>
<dbReference type="Pfam" id="PF20451">
    <property type="entry name" value="Calmod_bind_M"/>
    <property type="match status" value="1"/>
</dbReference>
<reference evidence="11 12" key="1">
    <citation type="submission" date="2024-06" db="EMBL/GenBank/DDBJ databases">
        <title>A chromosome level genome sequence of Diviner's sage (Salvia divinorum).</title>
        <authorList>
            <person name="Ford S.A."/>
            <person name="Ro D.-K."/>
            <person name="Ness R.W."/>
            <person name="Phillips M.A."/>
        </authorList>
    </citation>
    <scope>NUCLEOTIDE SEQUENCE [LARGE SCALE GENOMIC DNA]</scope>
    <source>
        <strain evidence="11">SAF-2024a</strain>
        <tissue evidence="11">Leaf</tissue>
    </source>
</reference>
<evidence type="ECO:0000259" key="9">
    <source>
        <dbReference type="Pfam" id="PF20451"/>
    </source>
</evidence>
<dbReference type="InterPro" id="IPR046830">
    <property type="entry name" value="Calmod_bind_M"/>
</dbReference>
<dbReference type="Proteomes" id="UP001567538">
    <property type="component" value="Unassembled WGS sequence"/>
</dbReference>
<dbReference type="GO" id="GO:0003677">
    <property type="term" value="F:DNA binding"/>
    <property type="evidence" value="ECO:0007669"/>
    <property type="project" value="UniProtKB-KW"/>
</dbReference>
<dbReference type="InterPro" id="IPR046831">
    <property type="entry name" value="Calmodulin_bind_N"/>
</dbReference>
<evidence type="ECO:0000256" key="7">
    <source>
        <dbReference type="ARBA" id="ARBA00023242"/>
    </source>
</evidence>
<evidence type="ECO:0000259" key="10">
    <source>
        <dbReference type="Pfam" id="PF20452"/>
    </source>
</evidence>
<evidence type="ECO:0000256" key="4">
    <source>
        <dbReference type="ARBA" id="ARBA00023125"/>
    </source>
</evidence>
<sequence length="451" mass="51124">MSMDEVMQIVEEELESKKARIFCKVEEEIESAKRSIYRRFKSYFKHGDQTSSQSNMKLELRKRIARNILTGEEIKGEGDVPIEVALVDDVTGDVVVDEPKASAKVEFFLLKAKSDASEADDCTAEEFNASIVPQVAGKMPILAGNAFLQLQRGVAVAKNIWIRHHASEIKSPNFKLGARVVGASARIKEAKTDAFTLKNYRIKYNEKHANPSLSDKVWRLDCIWRRGEIDKRLQENNICTVEDFLIQHLINPQSLKRIVNSPKKNWQKIVSNARACLSCERVYCYIDPEKKTGIIFNILGDMLRLIPDQTSVLQSEKEKADADKLLASAFQNWGQVKAFDDQNSLQQHLAGLSPYIDIDRGGSSSSIHLDTSFHSFDPTMSFLGDQTFFAGVDEFMHDAFGYRHGLMNEWNAASDVVDGGRKGWKILFFVLKFRKRLVLDVSPIRKKQRVG</sequence>
<dbReference type="PANTHER" id="PTHR31713">
    <property type="entry name" value="OS02G0177800 PROTEIN"/>
    <property type="match status" value="1"/>
</dbReference>
<dbReference type="PANTHER" id="PTHR31713:SF14">
    <property type="entry name" value="CALMODULIN-BINDING PROTEIN 60 A"/>
    <property type="match status" value="1"/>
</dbReference>
<evidence type="ECO:0000259" key="8">
    <source>
        <dbReference type="Pfam" id="PF07887"/>
    </source>
</evidence>
<keyword evidence="6" id="KW-0804">Transcription</keyword>
<keyword evidence="7" id="KW-0539">Nucleus</keyword>
<evidence type="ECO:0000256" key="5">
    <source>
        <dbReference type="ARBA" id="ARBA00023159"/>
    </source>
</evidence>
<comment type="similarity">
    <text evidence="2">Belongs to the plant ACBP60 protein family.</text>
</comment>
<proteinExistence type="inferred from homology"/>
<evidence type="ECO:0000313" key="12">
    <source>
        <dbReference type="Proteomes" id="UP001567538"/>
    </source>
</evidence>
<dbReference type="EMBL" id="JBEAFC010000009">
    <property type="protein sequence ID" value="KAL1541529.1"/>
    <property type="molecule type" value="Genomic_DNA"/>
</dbReference>
<comment type="caution">
    <text evidence="11">The sequence shown here is derived from an EMBL/GenBank/DDBJ whole genome shotgun (WGS) entry which is preliminary data.</text>
</comment>
<dbReference type="GO" id="GO:0005634">
    <property type="term" value="C:nucleus"/>
    <property type="evidence" value="ECO:0007669"/>
    <property type="project" value="UniProtKB-SubCell"/>
</dbReference>
<feature type="domain" description="Calmodulin binding protein-like N-terminal" evidence="8">
    <location>
        <begin position="56"/>
        <end position="199"/>
    </location>
</feature>
<keyword evidence="4" id="KW-0238">DNA-binding</keyword>
<dbReference type="Pfam" id="PF20452">
    <property type="entry name" value="Calmod_bind_C"/>
    <property type="match status" value="1"/>
</dbReference>
<feature type="domain" description="Calmodulin binding protein central" evidence="9">
    <location>
        <begin position="213"/>
        <end position="276"/>
    </location>
</feature>
<keyword evidence="3" id="KW-0805">Transcription regulation</keyword>
<evidence type="ECO:0000256" key="2">
    <source>
        <dbReference type="ARBA" id="ARBA00007214"/>
    </source>
</evidence>